<evidence type="ECO:0000313" key="3">
    <source>
        <dbReference type="Proteomes" id="UP000436483"/>
    </source>
</evidence>
<dbReference type="RefSeq" id="WP_160885576.1">
    <property type="nucleotide sequence ID" value="NZ_WURB01000012.1"/>
</dbReference>
<dbReference type="Pfam" id="PF18557">
    <property type="entry name" value="NepR"/>
    <property type="match status" value="1"/>
</dbReference>
<accession>A0A7X3MTY0</accession>
<name>A0A7X3MTY0_9HYPH</name>
<comment type="caution">
    <text evidence="2">The sequence shown here is derived from an EMBL/GenBank/DDBJ whole genome shotgun (WGS) entry which is preliminary data.</text>
</comment>
<reference evidence="2 3" key="2">
    <citation type="submission" date="2020-01" db="EMBL/GenBank/DDBJ databases">
        <title>Microvirga sp. nov., an arsenate reduction bacterium isolated from Tibet hotspring sediments.</title>
        <authorList>
            <person name="Xian W.-D."/>
            <person name="Li W.-J."/>
        </authorList>
    </citation>
    <scope>NUCLEOTIDE SEQUENCE [LARGE SCALE GENOMIC DNA]</scope>
    <source>
        <strain evidence="2 3">KCTC 23863</strain>
    </source>
</reference>
<evidence type="ECO:0000313" key="2">
    <source>
        <dbReference type="EMBL" id="MXQ12988.1"/>
    </source>
</evidence>
<evidence type="ECO:0000259" key="1">
    <source>
        <dbReference type="Pfam" id="PF18557"/>
    </source>
</evidence>
<proteinExistence type="predicted"/>
<gene>
    <name evidence="2" type="ORF">GR328_16285</name>
</gene>
<feature type="domain" description="Anti-sigma factor NepR" evidence="1">
    <location>
        <begin position="36"/>
        <end position="68"/>
    </location>
</feature>
<dbReference type="OrthoDB" id="8454456at2"/>
<organism evidence="2 3">
    <name type="scientific">Microvirga makkahensis</name>
    <dbReference type="NCBI Taxonomy" id="1128670"/>
    <lineage>
        <taxon>Bacteria</taxon>
        <taxon>Pseudomonadati</taxon>
        <taxon>Pseudomonadota</taxon>
        <taxon>Alphaproteobacteria</taxon>
        <taxon>Hyphomicrobiales</taxon>
        <taxon>Methylobacteriaceae</taxon>
        <taxon>Microvirga</taxon>
    </lineage>
</organism>
<dbReference type="Proteomes" id="UP000436483">
    <property type="component" value="Unassembled WGS sequence"/>
</dbReference>
<dbReference type="EMBL" id="WURB01000012">
    <property type="protein sequence ID" value="MXQ12988.1"/>
    <property type="molecule type" value="Genomic_DNA"/>
</dbReference>
<sequence length="73" mass="7941">MKKSPPDDDVASLGISDHWSIGSSQLTAKGEAELMRHIGAKLEACYAQIVSEPLPDRFTSLLVMLDANTRPTE</sequence>
<reference evidence="2 3" key="1">
    <citation type="submission" date="2019-12" db="EMBL/GenBank/DDBJ databases">
        <authorList>
            <person name="Yuan C.-G."/>
        </authorList>
    </citation>
    <scope>NUCLEOTIDE SEQUENCE [LARGE SCALE GENOMIC DNA]</scope>
    <source>
        <strain evidence="2 3">KCTC 23863</strain>
    </source>
</reference>
<keyword evidence="3" id="KW-1185">Reference proteome</keyword>
<protein>
    <recommendedName>
        <fullName evidence="1">Anti-sigma factor NepR domain-containing protein</fullName>
    </recommendedName>
</protein>
<dbReference type="AlphaFoldDB" id="A0A7X3MTY0"/>
<dbReference type="InterPro" id="IPR041649">
    <property type="entry name" value="NepR"/>
</dbReference>